<name>A0A6M4AW00_9SPHN</name>
<evidence type="ECO:0000313" key="4">
    <source>
        <dbReference type="Proteomes" id="UP000503018"/>
    </source>
</evidence>
<keyword evidence="4" id="KW-1185">Reference proteome</keyword>
<feature type="compositionally biased region" description="Polar residues" evidence="2">
    <location>
        <begin position="467"/>
        <end position="478"/>
    </location>
</feature>
<organism evidence="3 4">
    <name type="scientific">Sphingomonas lacunae</name>
    <dbReference type="NCBI Taxonomy" id="2698828"/>
    <lineage>
        <taxon>Bacteria</taxon>
        <taxon>Pseudomonadati</taxon>
        <taxon>Pseudomonadota</taxon>
        <taxon>Alphaproteobacteria</taxon>
        <taxon>Sphingomonadales</taxon>
        <taxon>Sphingomonadaceae</taxon>
        <taxon>Sphingomonas</taxon>
    </lineage>
</organism>
<dbReference type="RefSeq" id="WP_169947415.1">
    <property type="nucleotide sequence ID" value="NZ_CP053015.1"/>
</dbReference>
<dbReference type="EMBL" id="CP053015">
    <property type="protein sequence ID" value="QJQ33298.1"/>
    <property type="molecule type" value="Genomic_DNA"/>
</dbReference>
<feature type="compositionally biased region" description="Low complexity" evidence="2">
    <location>
        <begin position="276"/>
        <end position="290"/>
    </location>
</feature>
<proteinExistence type="predicted"/>
<feature type="compositionally biased region" description="Low complexity" evidence="2">
    <location>
        <begin position="491"/>
        <end position="522"/>
    </location>
</feature>
<dbReference type="Proteomes" id="UP000503018">
    <property type="component" value="Chromosome"/>
</dbReference>
<protein>
    <submittedName>
        <fullName evidence="3">Uncharacterized protein</fullName>
    </submittedName>
</protein>
<feature type="compositionally biased region" description="Polar residues" evidence="2">
    <location>
        <begin position="27"/>
        <end position="36"/>
    </location>
</feature>
<dbReference type="InterPro" id="IPR011990">
    <property type="entry name" value="TPR-like_helical_dom_sf"/>
</dbReference>
<feature type="region of interest" description="Disordered" evidence="2">
    <location>
        <begin position="22"/>
        <end position="41"/>
    </location>
</feature>
<gene>
    <name evidence="3" type="ORF">GV829_13330</name>
</gene>
<reference evidence="3 4" key="1">
    <citation type="submission" date="2020-01" db="EMBL/GenBank/DDBJ databases">
        <title>Sphingomonas sp. strain CSW-10.</title>
        <authorList>
            <person name="Chen W.-M."/>
        </authorList>
    </citation>
    <scope>NUCLEOTIDE SEQUENCE [LARGE SCALE GENOMIC DNA]</scope>
    <source>
        <strain evidence="3 4">CSW-10</strain>
    </source>
</reference>
<accession>A0A6M4AW00</accession>
<dbReference type="Gene3D" id="1.25.40.10">
    <property type="entry name" value="Tetratricopeptide repeat domain"/>
    <property type="match status" value="1"/>
</dbReference>
<feature type="compositionally biased region" description="Basic and acidic residues" evidence="2">
    <location>
        <begin position="309"/>
        <end position="324"/>
    </location>
</feature>
<keyword evidence="1" id="KW-0175">Coiled coil</keyword>
<feature type="compositionally biased region" description="Low complexity" evidence="2">
    <location>
        <begin position="436"/>
        <end position="459"/>
    </location>
</feature>
<feature type="compositionally biased region" description="Low complexity" evidence="2">
    <location>
        <begin position="325"/>
        <end position="337"/>
    </location>
</feature>
<evidence type="ECO:0000313" key="3">
    <source>
        <dbReference type="EMBL" id="QJQ33298.1"/>
    </source>
</evidence>
<dbReference type="AlphaFoldDB" id="A0A6M4AW00"/>
<dbReference type="KEGG" id="slan:GV829_13330"/>
<feature type="compositionally biased region" description="Low complexity" evidence="2">
    <location>
        <begin position="390"/>
        <end position="405"/>
    </location>
</feature>
<feature type="region of interest" description="Disordered" evidence="2">
    <location>
        <begin position="376"/>
        <end position="405"/>
    </location>
</feature>
<feature type="region of interest" description="Disordered" evidence="2">
    <location>
        <begin position="436"/>
        <end position="527"/>
    </location>
</feature>
<feature type="region of interest" description="Disordered" evidence="2">
    <location>
        <begin position="276"/>
        <end position="337"/>
    </location>
</feature>
<sequence length="710" mass="73043">MAATAVVGLLSGQSLLAQDLPPARPLAQSSPQSVDPSTLDPEAAARLSAQQQLTASLARIAADSSDWMALSQAGRAAIVLGDGRAALGFLARAEALNSRDPTIKAALGAAMVLLEEPQGAMRYFDAAVSAGGLDRAYLGDRGLAFDLLGNQSRAQADYAVAVQSHPSAELTRRYAISLGISGQTDQAVQMLGPLLRAQDRAAWRSRAMILAMNGRSEEARQIARATMPAQLAQGIDPYLGLMDRLTPAQLAFASHFGRFPPYETVRAQPQRGSAVRVAVAAPTTTPTNAARGRDRATGNRGRGRTSTEANRRDSARATNRREATAPRGTAPTGTASPAPVALARADIGVPGLAAAPPPPSAPPAVPMVSQPVVQPIAPSSTPAPQPVPASVPSAAPTAEAVPTPGPAVTAAATVTTPAPPPQPVTAPQPVAETVAVTPTPDSAPASPIAAGAPIQGPPDTDGPGFSSLPSVATASNPPSALAGPASNPLNAAPVEPAVSEAATGQGAPAAAPVQAAPAPGNASADGSTVVPGWSLDTVVESLEVPEAERTATVPGLSLAEIEAIAAERRLQQEQQAAEARARARALAETRAREQAEVQARERAAAEAERRAEQERIRRHPARVWYQIATGADPAALAFDCRRLQRQFAEAFGTQTCSTASWNRTRRLVVGPFRNATAAREWGSAYSRAGGNAGFIWNSEAGEEVTPVGRR</sequence>
<evidence type="ECO:0000256" key="1">
    <source>
        <dbReference type="SAM" id="Coils"/>
    </source>
</evidence>
<dbReference type="SUPFAM" id="SSF48452">
    <property type="entry name" value="TPR-like"/>
    <property type="match status" value="1"/>
</dbReference>
<evidence type="ECO:0000256" key="2">
    <source>
        <dbReference type="SAM" id="MobiDB-lite"/>
    </source>
</evidence>
<feature type="coiled-coil region" evidence="1">
    <location>
        <begin position="556"/>
        <end position="617"/>
    </location>
</feature>